<evidence type="ECO:0000256" key="6">
    <source>
        <dbReference type="ARBA" id="ARBA00022989"/>
    </source>
</evidence>
<keyword evidence="5 8" id="KW-0812">Transmembrane</keyword>
<proteinExistence type="inferred from homology"/>
<dbReference type="Proteomes" id="UP000471435">
    <property type="component" value="Unassembled WGS sequence"/>
</dbReference>
<dbReference type="Pfam" id="PF00892">
    <property type="entry name" value="EamA"/>
    <property type="match status" value="1"/>
</dbReference>
<evidence type="ECO:0000256" key="2">
    <source>
        <dbReference type="ARBA" id="ARBA00007362"/>
    </source>
</evidence>
<protein>
    <submittedName>
        <fullName evidence="10">EamA family transporter RarD</fullName>
    </submittedName>
</protein>
<evidence type="ECO:0000256" key="7">
    <source>
        <dbReference type="ARBA" id="ARBA00023136"/>
    </source>
</evidence>
<organism evidence="10 11">
    <name type="scientific">Pontixanthobacter luteolus</name>
    <dbReference type="NCBI Taxonomy" id="295089"/>
    <lineage>
        <taxon>Bacteria</taxon>
        <taxon>Pseudomonadati</taxon>
        <taxon>Pseudomonadota</taxon>
        <taxon>Alphaproteobacteria</taxon>
        <taxon>Sphingomonadales</taxon>
        <taxon>Erythrobacteraceae</taxon>
        <taxon>Pontixanthobacter</taxon>
    </lineage>
</organism>
<keyword evidence="6 8" id="KW-1133">Transmembrane helix</keyword>
<dbReference type="RefSeq" id="WP_160730173.1">
    <property type="nucleotide sequence ID" value="NZ_WTYP01000001.1"/>
</dbReference>
<evidence type="ECO:0000256" key="5">
    <source>
        <dbReference type="ARBA" id="ARBA00022692"/>
    </source>
</evidence>
<dbReference type="InterPro" id="IPR004626">
    <property type="entry name" value="RarD"/>
</dbReference>
<name>A0A6I4UZC2_9SPHN</name>
<dbReference type="InterPro" id="IPR000620">
    <property type="entry name" value="EamA_dom"/>
</dbReference>
<keyword evidence="3" id="KW-0813">Transport</keyword>
<feature type="transmembrane region" description="Helical" evidence="8">
    <location>
        <begin position="12"/>
        <end position="32"/>
    </location>
</feature>
<comment type="similarity">
    <text evidence="2">Belongs to the EamA transporter family.</text>
</comment>
<feature type="transmembrane region" description="Helical" evidence="8">
    <location>
        <begin position="270"/>
        <end position="291"/>
    </location>
</feature>
<comment type="subcellular location">
    <subcellularLocation>
        <location evidence="1">Cell membrane</location>
        <topology evidence="1">Multi-pass membrane protein</topology>
    </subcellularLocation>
</comment>
<feature type="domain" description="EamA" evidence="9">
    <location>
        <begin position="11"/>
        <end position="146"/>
    </location>
</feature>
<evidence type="ECO:0000256" key="8">
    <source>
        <dbReference type="SAM" id="Phobius"/>
    </source>
</evidence>
<sequence length="302" mass="32983">MSTQPENSPPSGLPAALGAYIIWGLLPLYLVLVKTVPPFEFVGWRIIWTLPFCLLIVAFRKQFADVIAALGDRRVVMTLCASATLIAINWLVYVWAIQNGHIYAASLGYYINPLINVLLGTFVLGERLSKRQWLAVGLAASGVAILAAGALTTLWISLTLAFSFGTYGLLRKRVAVGSLPGLTIESAILLLPAAGVALFYAQEPVGSSFTVDLWLSLAIMLGGVLTAVPLLMFAVAARRMDYSTLGFIQFLAPTIVFLLGLFVFREDLKPVQLACFVMIWTALAIFVWDMWARRARPVKTEA</sequence>
<evidence type="ECO:0000256" key="4">
    <source>
        <dbReference type="ARBA" id="ARBA00022475"/>
    </source>
</evidence>
<evidence type="ECO:0000256" key="3">
    <source>
        <dbReference type="ARBA" id="ARBA00022448"/>
    </source>
</evidence>
<dbReference type="NCBIfam" id="TIGR00688">
    <property type="entry name" value="rarD"/>
    <property type="match status" value="1"/>
</dbReference>
<dbReference type="PANTHER" id="PTHR22911:SF137">
    <property type="entry name" value="SOLUTE CARRIER FAMILY 35 MEMBER G2-RELATED"/>
    <property type="match status" value="1"/>
</dbReference>
<evidence type="ECO:0000313" key="11">
    <source>
        <dbReference type="Proteomes" id="UP000471435"/>
    </source>
</evidence>
<feature type="transmembrane region" description="Helical" evidence="8">
    <location>
        <begin position="244"/>
        <end position="264"/>
    </location>
</feature>
<dbReference type="GO" id="GO:0005886">
    <property type="term" value="C:plasma membrane"/>
    <property type="evidence" value="ECO:0007669"/>
    <property type="project" value="UniProtKB-SubCell"/>
</dbReference>
<evidence type="ECO:0000259" key="9">
    <source>
        <dbReference type="Pfam" id="PF00892"/>
    </source>
</evidence>
<feature type="transmembrane region" description="Helical" evidence="8">
    <location>
        <begin position="102"/>
        <end position="125"/>
    </location>
</feature>
<feature type="transmembrane region" description="Helical" evidence="8">
    <location>
        <begin position="44"/>
        <end position="63"/>
    </location>
</feature>
<dbReference type="PANTHER" id="PTHR22911">
    <property type="entry name" value="ACYL-MALONYL CONDENSING ENZYME-RELATED"/>
    <property type="match status" value="1"/>
</dbReference>
<evidence type="ECO:0000256" key="1">
    <source>
        <dbReference type="ARBA" id="ARBA00004651"/>
    </source>
</evidence>
<gene>
    <name evidence="10" type="primary">rarD</name>
    <name evidence="10" type="ORF">GRI43_06330</name>
</gene>
<reference evidence="10 11" key="1">
    <citation type="submission" date="2019-12" db="EMBL/GenBank/DDBJ databases">
        <title>Genomic-based taxomic classification of the family Erythrobacteraceae.</title>
        <authorList>
            <person name="Xu L."/>
        </authorList>
    </citation>
    <scope>NUCLEOTIDE SEQUENCE [LARGE SCALE GENOMIC DNA]</scope>
    <source>
        <strain evidence="10 11">SW-109</strain>
    </source>
</reference>
<keyword evidence="4" id="KW-1003">Cell membrane</keyword>
<dbReference type="SUPFAM" id="SSF103481">
    <property type="entry name" value="Multidrug resistance efflux transporter EmrE"/>
    <property type="match status" value="2"/>
</dbReference>
<feature type="transmembrane region" description="Helical" evidence="8">
    <location>
        <begin position="213"/>
        <end position="237"/>
    </location>
</feature>
<evidence type="ECO:0000313" key="10">
    <source>
        <dbReference type="EMBL" id="MXP47003.1"/>
    </source>
</evidence>
<feature type="transmembrane region" description="Helical" evidence="8">
    <location>
        <begin position="75"/>
        <end position="96"/>
    </location>
</feature>
<accession>A0A6I4UZC2</accession>
<feature type="transmembrane region" description="Helical" evidence="8">
    <location>
        <begin position="182"/>
        <end position="201"/>
    </location>
</feature>
<keyword evidence="7 8" id="KW-0472">Membrane</keyword>
<dbReference type="OrthoDB" id="369870at2"/>
<dbReference type="AlphaFoldDB" id="A0A6I4UZC2"/>
<keyword evidence="11" id="KW-1185">Reference proteome</keyword>
<comment type="caution">
    <text evidence="10">The sequence shown here is derived from an EMBL/GenBank/DDBJ whole genome shotgun (WGS) entry which is preliminary data.</text>
</comment>
<dbReference type="InterPro" id="IPR037185">
    <property type="entry name" value="EmrE-like"/>
</dbReference>
<dbReference type="EMBL" id="WTYP01000001">
    <property type="protein sequence ID" value="MXP47003.1"/>
    <property type="molecule type" value="Genomic_DNA"/>
</dbReference>
<feature type="transmembrane region" description="Helical" evidence="8">
    <location>
        <begin position="132"/>
        <end position="148"/>
    </location>
</feature>